<feature type="transmembrane region" description="Helical" evidence="7">
    <location>
        <begin position="7"/>
        <end position="29"/>
    </location>
</feature>
<evidence type="ECO:0000256" key="3">
    <source>
        <dbReference type="ARBA" id="ARBA00022475"/>
    </source>
</evidence>
<feature type="transmembrane region" description="Helical" evidence="7">
    <location>
        <begin position="63"/>
        <end position="84"/>
    </location>
</feature>
<keyword evidence="4 7" id="KW-0812">Transmembrane</keyword>
<feature type="transmembrane region" description="Helical" evidence="7">
    <location>
        <begin position="197"/>
        <end position="218"/>
    </location>
</feature>
<evidence type="ECO:0000256" key="2">
    <source>
        <dbReference type="ARBA" id="ARBA00022448"/>
    </source>
</evidence>
<proteinExistence type="inferred from homology"/>
<evidence type="ECO:0000256" key="4">
    <source>
        <dbReference type="ARBA" id="ARBA00022692"/>
    </source>
</evidence>
<dbReference type="SUPFAM" id="SSF161098">
    <property type="entry name" value="MetI-like"/>
    <property type="match status" value="1"/>
</dbReference>
<dbReference type="Pfam" id="PF00528">
    <property type="entry name" value="BPD_transp_1"/>
    <property type="match status" value="1"/>
</dbReference>
<evidence type="ECO:0000256" key="1">
    <source>
        <dbReference type="ARBA" id="ARBA00004651"/>
    </source>
</evidence>
<dbReference type="InterPro" id="IPR035906">
    <property type="entry name" value="MetI-like_sf"/>
</dbReference>
<keyword evidence="3" id="KW-1003">Cell membrane</keyword>
<dbReference type="InterPro" id="IPR051393">
    <property type="entry name" value="ABC_transporter_permease"/>
</dbReference>
<keyword evidence="2 7" id="KW-0813">Transport</keyword>
<evidence type="ECO:0000256" key="5">
    <source>
        <dbReference type="ARBA" id="ARBA00022989"/>
    </source>
</evidence>
<dbReference type="Proteomes" id="UP000031967">
    <property type="component" value="Unassembled WGS sequence"/>
</dbReference>
<keyword evidence="10" id="KW-1185">Reference proteome</keyword>
<evidence type="ECO:0000256" key="6">
    <source>
        <dbReference type="ARBA" id="ARBA00023136"/>
    </source>
</evidence>
<feature type="transmembrane region" description="Helical" evidence="7">
    <location>
        <begin position="254"/>
        <end position="271"/>
    </location>
</feature>
<protein>
    <submittedName>
        <fullName evidence="9">ABC transporter permease</fullName>
    </submittedName>
</protein>
<keyword evidence="5 7" id="KW-1133">Transmembrane helix</keyword>
<dbReference type="CDD" id="cd06261">
    <property type="entry name" value="TM_PBP2"/>
    <property type="match status" value="1"/>
</dbReference>
<feature type="transmembrane region" description="Helical" evidence="7">
    <location>
        <begin position="96"/>
        <end position="116"/>
    </location>
</feature>
<dbReference type="PANTHER" id="PTHR30193:SF1">
    <property type="entry name" value="ABC TRANSPORTER PERMEASE PROTEIN YESP-RELATED"/>
    <property type="match status" value="1"/>
</dbReference>
<comment type="similarity">
    <text evidence="7">Belongs to the binding-protein-dependent transport system permease family.</text>
</comment>
<gene>
    <name evidence="9" type="ORF">SD70_01030</name>
</gene>
<evidence type="ECO:0000313" key="10">
    <source>
        <dbReference type="Proteomes" id="UP000031967"/>
    </source>
</evidence>
<dbReference type="Gene3D" id="1.10.3720.10">
    <property type="entry name" value="MetI-like"/>
    <property type="match status" value="1"/>
</dbReference>
<sequence length="280" mass="31381">MFWFFIMPWIIGFILLTGGPIFASMVLSFTKYDVLTAPNFIGFDNYVHLFNDRLFYKSLSTTLYYTVLAVPFVNILALLLALLLNQKVRGIGVFRVIFYAPSVVSGVAICFLWAWLLNSDFGIVNYVLSLVHIKGPAWFSSSSTVIPSLVLTTLTGIGGTMVIYLASMQSLSAEIFEAAAIDGANPFRRFFAITIPLLSPVILFNGIMTMIAAIQIFVPSFVITKGGPDWGSYFYVYYLFDNAFSQFRMGYASAQAWILFVITFAMTLLALKVSKRYVHY</sequence>
<dbReference type="PROSITE" id="PS50928">
    <property type="entry name" value="ABC_TM1"/>
    <property type="match status" value="1"/>
</dbReference>
<accession>A0ABR5ANF3</accession>
<dbReference type="EMBL" id="JXAK01000001">
    <property type="protein sequence ID" value="KIL42555.1"/>
    <property type="molecule type" value="Genomic_DNA"/>
</dbReference>
<dbReference type="InterPro" id="IPR000515">
    <property type="entry name" value="MetI-like"/>
</dbReference>
<feature type="domain" description="ABC transmembrane type-1" evidence="8">
    <location>
        <begin position="59"/>
        <end position="270"/>
    </location>
</feature>
<reference evidence="9 10" key="1">
    <citation type="submission" date="2014-12" db="EMBL/GenBank/DDBJ databases">
        <title>Draft genome sequence of Paenibacillus kamchatkensis strain B-2647.</title>
        <authorList>
            <person name="Karlyshev A.V."/>
            <person name="Kudryashova E.B."/>
        </authorList>
    </citation>
    <scope>NUCLEOTIDE SEQUENCE [LARGE SCALE GENOMIC DNA]</scope>
    <source>
        <strain evidence="9 10">VKM B-2647</strain>
    </source>
</reference>
<evidence type="ECO:0000256" key="7">
    <source>
        <dbReference type="RuleBase" id="RU363032"/>
    </source>
</evidence>
<dbReference type="PANTHER" id="PTHR30193">
    <property type="entry name" value="ABC TRANSPORTER PERMEASE PROTEIN"/>
    <property type="match status" value="1"/>
</dbReference>
<organism evidence="9 10">
    <name type="scientific">Gordoniibacillus kamchatkensis</name>
    <dbReference type="NCBI Taxonomy" id="1590651"/>
    <lineage>
        <taxon>Bacteria</taxon>
        <taxon>Bacillati</taxon>
        <taxon>Bacillota</taxon>
        <taxon>Bacilli</taxon>
        <taxon>Bacillales</taxon>
        <taxon>Paenibacillaceae</taxon>
        <taxon>Gordoniibacillus</taxon>
    </lineage>
</organism>
<comment type="caution">
    <text evidence="9">The sequence shown here is derived from an EMBL/GenBank/DDBJ whole genome shotgun (WGS) entry which is preliminary data.</text>
</comment>
<comment type="subcellular location">
    <subcellularLocation>
        <location evidence="1 7">Cell membrane</location>
        <topology evidence="1 7">Multi-pass membrane protein</topology>
    </subcellularLocation>
</comment>
<evidence type="ECO:0000259" key="8">
    <source>
        <dbReference type="PROSITE" id="PS50928"/>
    </source>
</evidence>
<keyword evidence="6 7" id="KW-0472">Membrane</keyword>
<feature type="transmembrane region" description="Helical" evidence="7">
    <location>
        <begin position="145"/>
        <end position="166"/>
    </location>
</feature>
<evidence type="ECO:0000313" key="9">
    <source>
        <dbReference type="EMBL" id="KIL42555.1"/>
    </source>
</evidence>
<name>A0ABR5ANF3_9BACL</name>